<evidence type="ECO:0000313" key="1">
    <source>
        <dbReference type="EMBL" id="CAD6499150.1"/>
    </source>
</evidence>
<dbReference type="EMBL" id="CAJHIT010000001">
    <property type="protein sequence ID" value="CAD6499150.1"/>
    <property type="molecule type" value="Genomic_DNA"/>
</dbReference>
<protein>
    <submittedName>
        <fullName evidence="1">BgTH12-04802</fullName>
    </submittedName>
</protein>
<reference evidence="1" key="1">
    <citation type="submission" date="2020-10" db="EMBL/GenBank/DDBJ databases">
        <authorList>
            <person name="Muller C M."/>
        </authorList>
    </citation>
    <scope>NUCLEOTIDE SEQUENCE</scope>
    <source>
        <strain evidence="1">THUN-12</strain>
    </source>
</reference>
<dbReference type="AlphaFoldDB" id="A0A9W4CUZ7"/>
<sequence length="29" mass="3125">MKDVCLGAGADFIALISDGVSRVIRKEEM</sequence>
<gene>
    <name evidence="1" type="ORF">BGTH12_LOCUS508</name>
</gene>
<proteinExistence type="predicted"/>
<comment type="caution">
    <text evidence="1">The sequence shown here is derived from an EMBL/GenBank/DDBJ whole genome shotgun (WGS) entry which is preliminary data.</text>
</comment>
<dbReference type="Proteomes" id="UP000683417">
    <property type="component" value="Unassembled WGS sequence"/>
</dbReference>
<accession>A0A9W4CUZ7</accession>
<name>A0A9W4CUZ7_BLUGR</name>
<evidence type="ECO:0000313" key="2">
    <source>
        <dbReference type="Proteomes" id="UP000683417"/>
    </source>
</evidence>
<organism evidence="1 2">
    <name type="scientific">Blumeria graminis f. sp. triticale</name>
    <dbReference type="NCBI Taxonomy" id="1689686"/>
    <lineage>
        <taxon>Eukaryota</taxon>
        <taxon>Fungi</taxon>
        <taxon>Dikarya</taxon>
        <taxon>Ascomycota</taxon>
        <taxon>Pezizomycotina</taxon>
        <taxon>Leotiomycetes</taxon>
        <taxon>Erysiphales</taxon>
        <taxon>Erysiphaceae</taxon>
        <taxon>Blumeria</taxon>
    </lineage>
</organism>